<sequence>MITDGTGEHWGAKAGLFYAGTNLLWHIWCWLRLPETKDCTFGELDVLFDNEIPARTFKHTEVDQFAQQSNYALKKDDLA</sequence>
<organism evidence="1 2">
    <name type="scientific">Neonectria punicea</name>
    <dbReference type="NCBI Taxonomy" id="979145"/>
    <lineage>
        <taxon>Eukaryota</taxon>
        <taxon>Fungi</taxon>
        <taxon>Dikarya</taxon>
        <taxon>Ascomycota</taxon>
        <taxon>Pezizomycotina</taxon>
        <taxon>Sordariomycetes</taxon>
        <taxon>Hypocreomycetidae</taxon>
        <taxon>Hypocreales</taxon>
        <taxon>Nectriaceae</taxon>
        <taxon>Neonectria</taxon>
    </lineage>
</organism>
<reference evidence="1 2" key="1">
    <citation type="journal article" date="2025" name="Microbiol. Resour. Announc.">
        <title>Draft genome sequences for Neonectria magnoliae and Neonectria punicea, canker pathogens of Liriodendron tulipifera and Acer saccharum in West Virginia.</title>
        <authorList>
            <person name="Petronek H.M."/>
            <person name="Kasson M.T."/>
            <person name="Metheny A.M."/>
            <person name="Stauder C.M."/>
            <person name="Lovett B."/>
            <person name="Lynch S.C."/>
            <person name="Garnas J.R."/>
            <person name="Kasson L.R."/>
            <person name="Stajich J.E."/>
        </authorList>
    </citation>
    <scope>NUCLEOTIDE SEQUENCE [LARGE SCALE GENOMIC DNA]</scope>
    <source>
        <strain evidence="1 2">NRRL 64653</strain>
    </source>
</reference>
<name>A0ABR1HSB2_9HYPO</name>
<dbReference type="InterPro" id="IPR036259">
    <property type="entry name" value="MFS_trans_sf"/>
</dbReference>
<comment type="caution">
    <text evidence="1">The sequence shown here is derived from an EMBL/GenBank/DDBJ whole genome shotgun (WGS) entry which is preliminary data.</text>
</comment>
<evidence type="ECO:0000313" key="2">
    <source>
        <dbReference type="Proteomes" id="UP001498476"/>
    </source>
</evidence>
<dbReference type="Gene3D" id="1.20.1250.20">
    <property type="entry name" value="MFS general substrate transporter like domains"/>
    <property type="match status" value="1"/>
</dbReference>
<gene>
    <name evidence="1" type="ORF">QQX98_000700</name>
</gene>
<keyword evidence="2" id="KW-1185">Reference proteome</keyword>
<dbReference type="Proteomes" id="UP001498476">
    <property type="component" value="Unassembled WGS sequence"/>
</dbReference>
<evidence type="ECO:0000313" key="1">
    <source>
        <dbReference type="EMBL" id="KAK7424090.1"/>
    </source>
</evidence>
<accession>A0ABR1HSB2</accession>
<dbReference type="EMBL" id="JAZAVJ010000006">
    <property type="protein sequence ID" value="KAK7424090.1"/>
    <property type="molecule type" value="Genomic_DNA"/>
</dbReference>
<protein>
    <submittedName>
        <fullName evidence="1">Uncharacterized protein</fullName>
    </submittedName>
</protein>
<proteinExistence type="predicted"/>